<proteinExistence type="predicted"/>
<reference evidence="2" key="1">
    <citation type="submission" date="2014-11" db="EMBL/GenBank/DDBJ databases">
        <authorList>
            <person name="Amaro Gonzalez C."/>
        </authorList>
    </citation>
    <scope>NUCLEOTIDE SEQUENCE</scope>
</reference>
<name>A0A0E9Q631_ANGAN</name>
<dbReference type="EMBL" id="GBXM01096999">
    <property type="protein sequence ID" value="JAH11578.1"/>
    <property type="molecule type" value="Transcribed_RNA"/>
</dbReference>
<dbReference type="AlphaFoldDB" id="A0A0E9Q631"/>
<evidence type="ECO:0000256" key="1">
    <source>
        <dbReference type="SAM" id="Phobius"/>
    </source>
</evidence>
<sequence>MPIVLYYSCSNSFVFLFNTKQKIFWSTTGIISIAVKPVLMNIFTLGCRSVHFLSI</sequence>
<evidence type="ECO:0000313" key="2">
    <source>
        <dbReference type="EMBL" id="JAH11578.1"/>
    </source>
</evidence>
<protein>
    <submittedName>
        <fullName evidence="2">Uncharacterized protein</fullName>
    </submittedName>
</protein>
<feature type="transmembrane region" description="Helical" evidence="1">
    <location>
        <begin position="23"/>
        <end position="45"/>
    </location>
</feature>
<accession>A0A0E9Q631</accession>
<keyword evidence="1" id="KW-0812">Transmembrane</keyword>
<keyword evidence="1" id="KW-1133">Transmembrane helix</keyword>
<organism evidence="2">
    <name type="scientific">Anguilla anguilla</name>
    <name type="common">European freshwater eel</name>
    <name type="synonym">Muraena anguilla</name>
    <dbReference type="NCBI Taxonomy" id="7936"/>
    <lineage>
        <taxon>Eukaryota</taxon>
        <taxon>Metazoa</taxon>
        <taxon>Chordata</taxon>
        <taxon>Craniata</taxon>
        <taxon>Vertebrata</taxon>
        <taxon>Euteleostomi</taxon>
        <taxon>Actinopterygii</taxon>
        <taxon>Neopterygii</taxon>
        <taxon>Teleostei</taxon>
        <taxon>Anguilliformes</taxon>
        <taxon>Anguillidae</taxon>
        <taxon>Anguilla</taxon>
    </lineage>
</organism>
<keyword evidence="1" id="KW-0472">Membrane</keyword>
<reference evidence="2" key="2">
    <citation type="journal article" date="2015" name="Fish Shellfish Immunol.">
        <title>Early steps in the European eel (Anguilla anguilla)-Vibrio vulnificus interaction in the gills: Role of the RtxA13 toxin.</title>
        <authorList>
            <person name="Callol A."/>
            <person name="Pajuelo D."/>
            <person name="Ebbesson L."/>
            <person name="Teles M."/>
            <person name="MacKenzie S."/>
            <person name="Amaro C."/>
        </authorList>
    </citation>
    <scope>NUCLEOTIDE SEQUENCE</scope>
</reference>